<keyword evidence="5 13" id="KW-0547">Nucleotide-binding</keyword>
<keyword evidence="3 15" id="KW-0436">Ligase</keyword>
<sequence length="481" mass="51979">MKDKLVPKEDHVYELPKEGQMRVPGRIYSSQSLLEHPGMDSAIQQVANVATLPGIVDFSMAMPDIHWGYGFPIGGVAAFRTESKGNGMGVISPGGVGFDINCGVRLIRTDLVEQDIRSKQKELIDELYNEVPAGLGSKGKITLSDREIDSVLSIGAKWAADEGYLWESDLDVLEENGCIENSSPENVSHYARTRGRKQVGSLGSGNHFLEVQKVDEVFDEEAAKAFGLFEGQAVVMMHTGSRGCGHQVCQDHLDCVLRASKREGIDLPDKQLAAAPLDTKEAQEYLGAMSSAANFAWANRSLISYATRRAFSNIFGGDGKSLGMDTVYDVSHNIAKIEKHSGEDLCVHRKGATRAFGPGSLDIPSKYRSFGQPVIVPGDMGTSSYVLSGTSGAMAQTFGSTCHGAGRAMGRKAAFKKFDSKNLVKRLWTKDRIYVRARSPRVASEEAPGAYKNVSDVVDVCHASGIANKVVKLKPMGVVKG</sequence>
<dbReference type="EMBL" id="KF900965">
    <property type="protein sequence ID" value="AIF13171.1"/>
    <property type="molecule type" value="Genomic_DNA"/>
</dbReference>
<evidence type="ECO:0000256" key="2">
    <source>
        <dbReference type="ARBA" id="ARBA00011245"/>
    </source>
</evidence>
<evidence type="ECO:0000256" key="1">
    <source>
        <dbReference type="ARBA" id="ARBA00008071"/>
    </source>
</evidence>
<evidence type="ECO:0000256" key="15">
    <source>
        <dbReference type="RuleBase" id="RU371113"/>
    </source>
</evidence>
<evidence type="ECO:0000256" key="4">
    <source>
        <dbReference type="ARBA" id="ARBA00022723"/>
    </source>
</evidence>
<evidence type="ECO:0000256" key="10">
    <source>
        <dbReference type="ARBA" id="ARBA00047746"/>
    </source>
</evidence>
<dbReference type="PANTHER" id="PTHR11118:SF1">
    <property type="entry name" value="RNA-SPLICING LIGASE RTCB HOMOLOG"/>
    <property type="match status" value="1"/>
</dbReference>
<dbReference type="EC" id="6.5.1.-" evidence="15"/>
<feature type="binding site" evidence="14">
    <location>
        <position position="99"/>
    </location>
    <ligand>
        <name>Mn(2+)</name>
        <dbReference type="ChEBI" id="CHEBI:29035"/>
        <label>1</label>
    </ligand>
</feature>
<comment type="cofactor">
    <cofactor evidence="14 15">
        <name>Mn(2+)</name>
        <dbReference type="ChEBI" id="CHEBI:29035"/>
    </cofactor>
    <text evidence="14 15">Binds 2 manganese ions per subunit.</text>
</comment>
<evidence type="ECO:0000256" key="14">
    <source>
        <dbReference type="PIRSR" id="PIRSR601233-3"/>
    </source>
</evidence>
<evidence type="ECO:0000256" key="11">
    <source>
        <dbReference type="ARBA" id="ARBA00049514"/>
    </source>
</evidence>
<keyword evidence="4 14" id="KW-0479">Metal-binding</keyword>
<evidence type="ECO:0000256" key="13">
    <source>
        <dbReference type="PIRSR" id="PIRSR601233-2"/>
    </source>
</evidence>
<evidence type="ECO:0000256" key="3">
    <source>
        <dbReference type="ARBA" id="ARBA00022598"/>
    </source>
</evidence>
<comment type="subunit">
    <text evidence="2 15">Monomer.</text>
</comment>
<dbReference type="InterPro" id="IPR001233">
    <property type="entry name" value="RtcB"/>
</dbReference>
<dbReference type="FunFam" id="3.90.1860.10:FF:000001">
    <property type="entry name" value="tRNA-splicing ligase RtcB homolog"/>
    <property type="match status" value="1"/>
</dbReference>
<evidence type="ECO:0000313" key="16">
    <source>
        <dbReference type="EMBL" id="AIF13171.1"/>
    </source>
</evidence>
<dbReference type="GO" id="GO:0170057">
    <property type="term" value="F:RNA ligase (GTP) activity"/>
    <property type="evidence" value="ECO:0007669"/>
    <property type="project" value="UniProtKB-EC"/>
</dbReference>
<gene>
    <name evidence="16" type="primary">RTCB</name>
    <name evidence="15 16" type="synonym">rtcB</name>
</gene>
<evidence type="ECO:0000256" key="5">
    <source>
        <dbReference type="ARBA" id="ARBA00022741"/>
    </source>
</evidence>
<evidence type="ECO:0000256" key="8">
    <source>
        <dbReference type="ARBA" id="ARBA00033766"/>
    </source>
</evidence>
<comment type="similarity">
    <text evidence="1 15">Belongs to the RtcB family.</text>
</comment>
<dbReference type="GO" id="GO:0005525">
    <property type="term" value="F:GTP binding"/>
    <property type="evidence" value="ECO:0007669"/>
    <property type="project" value="UniProtKB-KW"/>
</dbReference>
<reference evidence="16" key="1">
    <citation type="journal article" date="2014" name="Genome Biol. Evol.">
        <title>Pangenome evidence for extensive interdomain horizontal transfer affecting lineage core and shell genes in uncultured planktonic thaumarchaeota and euryarchaeota.</title>
        <authorList>
            <person name="Deschamps P."/>
            <person name="Zivanovic Y."/>
            <person name="Moreira D."/>
            <person name="Rodriguez-Valera F."/>
            <person name="Lopez-Garcia P."/>
        </authorList>
    </citation>
    <scope>NUCLEOTIDE SEQUENCE</scope>
</reference>
<dbReference type="Gene3D" id="3.90.1860.10">
    <property type="entry name" value="tRNA-splicing ligase RtcB"/>
    <property type="match status" value="1"/>
</dbReference>
<comment type="catalytic activity">
    <reaction evidence="11">
        <text>a 3'-end 2',3'-cyclophospho-ribonucleotide-RNA + a 5'-end dephospho-ribonucleoside-RNA + GTP + H2O = a ribonucleotidyl-ribonucleotide-RNA + GMP + diphosphate + H(+)</text>
        <dbReference type="Rhea" id="RHEA:68080"/>
        <dbReference type="Rhea" id="RHEA-COMP:10464"/>
        <dbReference type="Rhea" id="RHEA-COMP:13936"/>
        <dbReference type="Rhea" id="RHEA-COMP:17355"/>
        <dbReference type="ChEBI" id="CHEBI:15377"/>
        <dbReference type="ChEBI" id="CHEBI:15378"/>
        <dbReference type="ChEBI" id="CHEBI:33019"/>
        <dbReference type="ChEBI" id="CHEBI:37565"/>
        <dbReference type="ChEBI" id="CHEBI:58115"/>
        <dbReference type="ChEBI" id="CHEBI:83064"/>
        <dbReference type="ChEBI" id="CHEBI:138284"/>
        <dbReference type="ChEBI" id="CHEBI:173118"/>
        <dbReference type="EC" id="6.5.1.8"/>
    </reaction>
</comment>
<feature type="binding site" evidence="14">
    <location>
        <position position="207"/>
    </location>
    <ligand>
        <name>Mn(2+)</name>
        <dbReference type="ChEBI" id="CHEBI:29035"/>
        <label>1</label>
    </ligand>
</feature>
<feature type="binding site" evidence="14">
    <location>
        <position position="238"/>
    </location>
    <ligand>
        <name>Mn(2+)</name>
        <dbReference type="ChEBI" id="CHEBI:29035"/>
        <label>2</label>
    </ligand>
</feature>
<dbReference type="PROSITE" id="PS01288">
    <property type="entry name" value="UPF0027"/>
    <property type="match status" value="1"/>
</dbReference>
<dbReference type="GO" id="GO:0046872">
    <property type="term" value="F:metal ion binding"/>
    <property type="evidence" value="ECO:0007669"/>
    <property type="project" value="UniProtKB-UniRule"/>
</dbReference>
<evidence type="ECO:0000256" key="12">
    <source>
        <dbReference type="PIRSR" id="PIRSR601233-1"/>
    </source>
</evidence>
<dbReference type="Pfam" id="PF01139">
    <property type="entry name" value="RtcB"/>
    <property type="match status" value="1"/>
</dbReference>
<name>A0A075H9E0_9EURY</name>
<accession>A0A075H9E0</accession>
<evidence type="ECO:0000256" key="9">
    <source>
        <dbReference type="ARBA" id="ARBA00045316"/>
    </source>
</evidence>
<dbReference type="PANTHER" id="PTHR11118">
    <property type="entry name" value="RNA-SPLICING LIGASE RTCB HOMOLOG"/>
    <property type="match status" value="1"/>
</dbReference>
<comment type="function">
    <text evidence="9">Essential for tRNA splicing and maturation. Acts by directly joining spliced tRNA halves to mature-sized tRNAs. Joins RNA with 2',3'-cyclic-phosphate or 3'-phosphate ends to RNA with 5'-hydroxy ends.</text>
</comment>
<feature type="binding site" evidence="13">
    <location>
        <begin position="377"/>
        <end position="380"/>
    </location>
    <ligand>
        <name>GMP</name>
        <dbReference type="ChEBI" id="CHEBI:58115"/>
    </ligand>
</feature>
<feature type="binding site" evidence="13">
    <location>
        <begin position="403"/>
        <end position="406"/>
    </location>
    <ligand>
        <name>GMP</name>
        <dbReference type="ChEBI" id="CHEBI:58115"/>
    </ligand>
</feature>
<dbReference type="SUPFAM" id="SSF103365">
    <property type="entry name" value="Hypothetical protein PH1602"/>
    <property type="match status" value="1"/>
</dbReference>
<feature type="active site" description="GMP-histidine intermediate" evidence="12">
    <location>
        <position position="403"/>
    </location>
</feature>
<keyword evidence="6 13" id="KW-0342">GTP-binding</keyword>
<feature type="binding site" evidence="13">
    <location>
        <position position="384"/>
    </location>
    <ligand>
        <name>GMP</name>
        <dbReference type="ChEBI" id="CHEBI:58115"/>
    </ligand>
</feature>
<feature type="binding site" evidence="13">
    <location>
        <begin position="332"/>
        <end position="333"/>
    </location>
    <ligand>
        <name>GMP</name>
        <dbReference type="ChEBI" id="CHEBI:58115"/>
    </ligand>
</feature>
<feature type="binding site" evidence="13">
    <location>
        <begin position="206"/>
        <end position="210"/>
    </location>
    <ligand>
        <name>GMP</name>
        <dbReference type="ChEBI" id="CHEBI:58115"/>
    </ligand>
</feature>
<protein>
    <recommendedName>
        <fullName evidence="8 15">tRNA-splicing ligase RtcB</fullName>
        <ecNumber evidence="15">6.5.1.-</ecNumber>
    </recommendedName>
</protein>
<feature type="binding site" evidence="13">
    <location>
        <position position="480"/>
    </location>
    <ligand>
        <name>GMP</name>
        <dbReference type="ChEBI" id="CHEBI:58115"/>
    </ligand>
</feature>
<evidence type="ECO:0000256" key="6">
    <source>
        <dbReference type="ARBA" id="ARBA00023134"/>
    </source>
</evidence>
<comment type="catalytic activity">
    <reaction evidence="10">
        <text>a 3'-end 3'-phospho-ribonucleotide-RNA + a 5'-end dephospho-ribonucleoside-RNA + GTP = a ribonucleotidyl-ribonucleotide-RNA + GMP + diphosphate</text>
        <dbReference type="Rhea" id="RHEA:68076"/>
        <dbReference type="Rhea" id="RHEA-COMP:10463"/>
        <dbReference type="Rhea" id="RHEA-COMP:13936"/>
        <dbReference type="Rhea" id="RHEA-COMP:17355"/>
        <dbReference type="ChEBI" id="CHEBI:33019"/>
        <dbReference type="ChEBI" id="CHEBI:37565"/>
        <dbReference type="ChEBI" id="CHEBI:58115"/>
        <dbReference type="ChEBI" id="CHEBI:83062"/>
        <dbReference type="ChEBI" id="CHEBI:138284"/>
        <dbReference type="ChEBI" id="CHEBI:173118"/>
        <dbReference type="EC" id="6.5.1.8"/>
    </reaction>
</comment>
<feature type="binding site" evidence="14">
    <location>
        <position position="332"/>
    </location>
    <ligand>
        <name>Mn(2+)</name>
        <dbReference type="ChEBI" id="CHEBI:29035"/>
        <label>2</label>
    </ligand>
</feature>
<dbReference type="GO" id="GO:0003972">
    <property type="term" value="F:RNA ligase (ATP) activity"/>
    <property type="evidence" value="ECO:0007669"/>
    <property type="project" value="TreeGrafter"/>
</dbReference>
<evidence type="ECO:0000256" key="7">
    <source>
        <dbReference type="ARBA" id="ARBA00023211"/>
    </source>
</evidence>
<keyword evidence="7 14" id="KW-0464">Manganese</keyword>
<dbReference type="GO" id="GO:0072669">
    <property type="term" value="C:tRNA-splicing ligase complex"/>
    <property type="evidence" value="ECO:0007669"/>
    <property type="project" value="TreeGrafter"/>
</dbReference>
<dbReference type="AlphaFoldDB" id="A0A075H9E0"/>
<dbReference type="InterPro" id="IPR036025">
    <property type="entry name" value="RtcB-like_sf"/>
</dbReference>
<proteinExistence type="inferred from homology"/>
<dbReference type="GO" id="GO:0006388">
    <property type="term" value="P:tRNA splicing, via endonucleolytic cleavage and ligation"/>
    <property type="evidence" value="ECO:0007669"/>
    <property type="project" value="UniProtKB-ARBA"/>
</dbReference>
<organism evidence="16">
    <name type="scientific">uncultured marine group II/III euryarchaeote KM3_60_A11</name>
    <dbReference type="NCBI Taxonomy" id="1456469"/>
    <lineage>
        <taxon>Archaea</taxon>
        <taxon>Methanobacteriati</taxon>
        <taxon>Methanobacteriota</taxon>
        <taxon>environmental samples</taxon>
    </lineage>
</organism>